<protein>
    <submittedName>
        <fullName evidence="4">DNA-processing protein DprA</fullName>
    </submittedName>
</protein>
<comment type="similarity">
    <text evidence="1">Belongs to the DprA/Smf family.</text>
</comment>
<dbReference type="Gene3D" id="3.40.50.450">
    <property type="match status" value="1"/>
</dbReference>
<dbReference type="NCBIfam" id="TIGR00732">
    <property type="entry name" value="dprA"/>
    <property type="match status" value="1"/>
</dbReference>
<dbReference type="RefSeq" id="WP_379088583.1">
    <property type="nucleotide sequence ID" value="NZ_JBHTJO010000001.1"/>
</dbReference>
<evidence type="ECO:0000313" key="4">
    <source>
        <dbReference type="EMBL" id="MFD0987145.1"/>
    </source>
</evidence>
<sequence length="382" mass="40230">MGSGEAGSEIRTRLTDTQRLAWLRLIRSENVGPATFRALVNQFGGAEAALDALPELSRRGGRPSIRICKREEAERELAAAKRIDATLVVTGEAGYPPALANIEAPPPVIYIKGRPELADQPIVAIVGARNGSAIGQKFTRQIAAGLGMEGIVVASGLARGIDTAAHRASLERGTIAVLAGGIDNIYPPENAELHAAIGKDGLLMSERPPGFKPRGQDFPRRNRLISGISLGVAVIEAAKRSGSLITARFAGEQGREVFAVPGSPLDPRAAGTNALLKDGATLITGTADIVEALSSIMGRLPAAPRALEAADEHATPEPLPDIEQSERERVLAALGPSPIDIDELVRATGIAARKVHIVLLELDLAGRLERHGQQLVSVIEED</sequence>
<evidence type="ECO:0000259" key="2">
    <source>
        <dbReference type="Pfam" id="PF02481"/>
    </source>
</evidence>
<dbReference type="PANTHER" id="PTHR43022">
    <property type="entry name" value="PROTEIN SMF"/>
    <property type="match status" value="1"/>
</dbReference>
<reference evidence="5" key="1">
    <citation type="journal article" date="2019" name="Int. J. Syst. Evol. Microbiol.">
        <title>The Global Catalogue of Microorganisms (GCM) 10K type strain sequencing project: providing services to taxonomists for standard genome sequencing and annotation.</title>
        <authorList>
            <consortium name="The Broad Institute Genomics Platform"/>
            <consortium name="The Broad Institute Genome Sequencing Center for Infectious Disease"/>
            <person name="Wu L."/>
            <person name="Ma J."/>
        </authorList>
    </citation>
    <scope>NUCLEOTIDE SEQUENCE [LARGE SCALE GENOMIC DNA]</scope>
    <source>
        <strain evidence="5">CCUG 61697</strain>
    </source>
</reference>
<dbReference type="Proteomes" id="UP001597102">
    <property type="component" value="Unassembled WGS sequence"/>
</dbReference>
<dbReference type="InterPro" id="IPR003488">
    <property type="entry name" value="DprA"/>
</dbReference>
<dbReference type="Pfam" id="PF02481">
    <property type="entry name" value="DNA_processg_A"/>
    <property type="match status" value="1"/>
</dbReference>
<evidence type="ECO:0000313" key="5">
    <source>
        <dbReference type="Proteomes" id="UP001597102"/>
    </source>
</evidence>
<dbReference type="Gene3D" id="1.10.10.10">
    <property type="entry name" value="Winged helix-like DNA-binding domain superfamily/Winged helix DNA-binding domain"/>
    <property type="match status" value="1"/>
</dbReference>
<keyword evidence="5" id="KW-1185">Reference proteome</keyword>
<dbReference type="SUPFAM" id="SSF102405">
    <property type="entry name" value="MCP/YpsA-like"/>
    <property type="match status" value="1"/>
</dbReference>
<dbReference type="InterPro" id="IPR057666">
    <property type="entry name" value="DrpA_SLOG"/>
</dbReference>
<feature type="domain" description="DprA winged helix" evidence="3">
    <location>
        <begin position="315"/>
        <end position="372"/>
    </location>
</feature>
<evidence type="ECO:0000256" key="1">
    <source>
        <dbReference type="ARBA" id="ARBA00006525"/>
    </source>
</evidence>
<feature type="domain" description="Smf/DprA SLOG" evidence="2">
    <location>
        <begin position="87"/>
        <end position="293"/>
    </location>
</feature>
<dbReference type="EMBL" id="JBHTJO010000001">
    <property type="protein sequence ID" value="MFD0987145.1"/>
    <property type="molecule type" value="Genomic_DNA"/>
</dbReference>
<dbReference type="PANTHER" id="PTHR43022:SF1">
    <property type="entry name" value="PROTEIN SMF"/>
    <property type="match status" value="1"/>
</dbReference>
<evidence type="ECO:0000259" key="3">
    <source>
        <dbReference type="Pfam" id="PF17782"/>
    </source>
</evidence>
<proteinExistence type="inferred from homology"/>
<comment type="caution">
    <text evidence="4">The sequence shown here is derived from an EMBL/GenBank/DDBJ whole genome shotgun (WGS) entry which is preliminary data.</text>
</comment>
<gene>
    <name evidence="4" type="primary">dprA</name>
    <name evidence="4" type="ORF">ACFQ2F_08545</name>
</gene>
<dbReference type="Pfam" id="PF21102">
    <property type="entry name" value="DprA_N"/>
    <property type="match status" value="1"/>
</dbReference>
<dbReference type="InterPro" id="IPR036388">
    <property type="entry name" value="WH-like_DNA-bd_sf"/>
</dbReference>
<organism evidence="4 5">
    <name type="scientific">Methyloligella solikamskensis</name>
    <dbReference type="NCBI Taxonomy" id="1177756"/>
    <lineage>
        <taxon>Bacteria</taxon>
        <taxon>Pseudomonadati</taxon>
        <taxon>Pseudomonadota</taxon>
        <taxon>Alphaproteobacteria</taxon>
        <taxon>Hyphomicrobiales</taxon>
        <taxon>Hyphomicrobiaceae</taxon>
        <taxon>Methyloligella</taxon>
    </lineage>
</organism>
<accession>A0ABW3JAG7</accession>
<dbReference type="Pfam" id="PF17782">
    <property type="entry name" value="WHD_DprA"/>
    <property type="match status" value="1"/>
</dbReference>
<name>A0ABW3JAG7_9HYPH</name>
<dbReference type="InterPro" id="IPR041614">
    <property type="entry name" value="DprA_WH"/>
</dbReference>